<dbReference type="WBParaSite" id="ACRNAN_scaffold741.g32591.t1">
    <property type="protein sequence ID" value="ACRNAN_scaffold741.g32591.t1"/>
    <property type="gene ID" value="ACRNAN_scaffold741.g32591"/>
</dbReference>
<reference evidence="4" key="1">
    <citation type="submission" date="2022-11" db="UniProtKB">
        <authorList>
            <consortium name="WormBaseParasite"/>
        </authorList>
    </citation>
    <scope>IDENTIFICATION</scope>
</reference>
<feature type="domain" description="S-adenosylmethionine-dependent methyltransferase Rv2258c-like winged HTH" evidence="2">
    <location>
        <begin position="17"/>
        <end position="91"/>
    </location>
</feature>
<dbReference type="InterPro" id="IPR048711">
    <property type="entry name" value="WHD_Rv2258c"/>
</dbReference>
<dbReference type="InterPro" id="IPR036388">
    <property type="entry name" value="WH-like_DNA-bd_sf"/>
</dbReference>
<dbReference type="SUPFAM" id="SSF53335">
    <property type="entry name" value="S-adenosyl-L-methionine-dependent methyltransferases"/>
    <property type="match status" value="1"/>
</dbReference>
<evidence type="ECO:0000259" key="2">
    <source>
        <dbReference type="Pfam" id="PF21320"/>
    </source>
</evidence>
<dbReference type="PANTHER" id="PTHR45581:SF3">
    <property type="entry name" value="METHYLTRANSFERASE DOMAIN-CONTAINING PROTEIN"/>
    <property type="match status" value="1"/>
</dbReference>
<dbReference type="Proteomes" id="UP000887540">
    <property type="component" value="Unplaced"/>
</dbReference>
<dbReference type="Gene3D" id="1.10.10.10">
    <property type="entry name" value="Winged helix-like DNA-binding domain superfamily/Winged helix DNA-binding domain"/>
    <property type="match status" value="1"/>
</dbReference>
<evidence type="ECO:0000259" key="1">
    <source>
        <dbReference type="Pfam" id="PF13847"/>
    </source>
</evidence>
<evidence type="ECO:0000313" key="4">
    <source>
        <dbReference type="WBParaSite" id="ACRNAN_scaffold741.g32591.t1"/>
    </source>
</evidence>
<feature type="domain" description="Methyltransferase" evidence="1">
    <location>
        <begin position="168"/>
        <end position="275"/>
    </location>
</feature>
<accession>A0A914EE27</accession>
<dbReference type="InterPro" id="IPR036390">
    <property type="entry name" value="WH_DNA-bd_sf"/>
</dbReference>
<dbReference type="PANTHER" id="PTHR45581">
    <property type="entry name" value="PROTEIN CBG10435"/>
    <property type="match status" value="1"/>
</dbReference>
<dbReference type="CDD" id="cd02440">
    <property type="entry name" value="AdoMet_MTases"/>
    <property type="match status" value="1"/>
</dbReference>
<protein>
    <submittedName>
        <fullName evidence="4">Methyltransferase domain-containing protein</fullName>
    </submittedName>
</protein>
<name>A0A914EE27_9BILA</name>
<dbReference type="Gene3D" id="3.40.50.150">
    <property type="entry name" value="Vaccinia Virus protein VP39"/>
    <property type="match status" value="1"/>
</dbReference>
<keyword evidence="3" id="KW-1185">Reference proteome</keyword>
<dbReference type="AlphaFoldDB" id="A0A914EE27"/>
<organism evidence="3 4">
    <name type="scientific">Acrobeloides nanus</name>
    <dbReference type="NCBI Taxonomy" id="290746"/>
    <lineage>
        <taxon>Eukaryota</taxon>
        <taxon>Metazoa</taxon>
        <taxon>Ecdysozoa</taxon>
        <taxon>Nematoda</taxon>
        <taxon>Chromadorea</taxon>
        <taxon>Rhabditida</taxon>
        <taxon>Tylenchina</taxon>
        <taxon>Cephalobomorpha</taxon>
        <taxon>Cephaloboidea</taxon>
        <taxon>Cephalobidae</taxon>
        <taxon>Acrobeloides</taxon>
    </lineage>
</organism>
<dbReference type="Pfam" id="PF21320">
    <property type="entry name" value="WHD_Rv2258c"/>
    <property type="match status" value="1"/>
</dbReference>
<dbReference type="InterPro" id="IPR029063">
    <property type="entry name" value="SAM-dependent_MTases_sf"/>
</dbReference>
<dbReference type="InterPro" id="IPR025714">
    <property type="entry name" value="Methyltranfer_dom"/>
</dbReference>
<evidence type="ECO:0000313" key="3">
    <source>
        <dbReference type="Proteomes" id="UP000887540"/>
    </source>
</evidence>
<sequence length="354" mass="39539">MSENFVKQLDQIVAHGAISMSIALGDKLNLFETLASISSEENPATPDEVANKLNLKPRYVRELLCALACGEIIEVDKNGDKFWIKKEHQEIMIGPNKNKSFVKNSMFPSFGNVFHDIVGVFQKDGPYGMDYSSYTDFYETMSTLSQAYHKKTLVKDFIPMIGMKERLESGILVLDVGCGNGFHVFELASHFPNSRFIGVDITQKAIDEAKGKTNGHKNVEFLCMDAAKMNEEWTNMFDLVFIFDACHDQCRPDLSLKEIHRVLKPDGLFAMVEIDGTGNCYKDKQEKGLTAAAFYMTSVFHCLPVGSNSSDALGLGTMWGIERGKKLLQNSGFTNIKVEKSPGFEVNCVYLANK</sequence>
<dbReference type="SUPFAM" id="SSF46785">
    <property type="entry name" value="Winged helix' DNA-binding domain"/>
    <property type="match status" value="1"/>
</dbReference>
<proteinExistence type="predicted"/>
<dbReference type="Pfam" id="PF13847">
    <property type="entry name" value="Methyltransf_31"/>
    <property type="match status" value="1"/>
</dbReference>